<comment type="caution">
    <text evidence="2">The sequence shown here is derived from an EMBL/GenBank/DDBJ whole genome shotgun (WGS) entry which is preliminary data.</text>
</comment>
<accession>A0ABP9ACR9</accession>
<protein>
    <submittedName>
        <fullName evidence="2">Uncharacterized protein</fullName>
    </submittedName>
</protein>
<proteinExistence type="predicted"/>
<organism evidence="2 3">
    <name type="scientific">Streptomyces sanyensis</name>
    <dbReference type="NCBI Taxonomy" id="568869"/>
    <lineage>
        <taxon>Bacteria</taxon>
        <taxon>Bacillati</taxon>
        <taxon>Actinomycetota</taxon>
        <taxon>Actinomycetes</taxon>
        <taxon>Kitasatosporales</taxon>
        <taxon>Streptomycetaceae</taxon>
        <taxon>Streptomyces</taxon>
    </lineage>
</organism>
<sequence length="104" mass="11318">MTPAGELSGRELRAPWAQQGGATNRDGLRTSGDPLEAPVAIRPVTDSKASRRRTEPMPWPVVTNSSFAHTIHVCSTAVAPIAGTSVQRDRDLLPERQTYPRLTE</sequence>
<dbReference type="Proteomes" id="UP001501147">
    <property type="component" value="Unassembled WGS sequence"/>
</dbReference>
<evidence type="ECO:0000313" key="3">
    <source>
        <dbReference type="Proteomes" id="UP001501147"/>
    </source>
</evidence>
<name>A0ABP9ACR9_9ACTN</name>
<dbReference type="EMBL" id="BAABJV010000006">
    <property type="protein sequence ID" value="GAA4779172.1"/>
    <property type="molecule type" value="Genomic_DNA"/>
</dbReference>
<keyword evidence="3" id="KW-1185">Reference proteome</keyword>
<evidence type="ECO:0000256" key="1">
    <source>
        <dbReference type="SAM" id="MobiDB-lite"/>
    </source>
</evidence>
<feature type="region of interest" description="Disordered" evidence="1">
    <location>
        <begin position="1"/>
        <end position="60"/>
    </location>
</feature>
<evidence type="ECO:0000313" key="2">
    <source>
        <dbReference type="EMBL" id="GAA4779172.1"/>
    </source>
</evidence>
<gene>
    <name evidence="2" type="ORF">GCM10023329_30380</name>
</gene>
<reference evidence="3" key="1">
    <citation type="journal article" date="2019" name="Int. J. Syst. Evol. Microbiol.">
        <title>The Global Catalogue of Microorganisms (GCM) 10K type strain sequencing project: providing services to taxonomists for standard genome sequencing and annotation.</title>
        <authorList>
            <consortium name="The Broad Institute Genomics Platform"/>
            <consortium name="The Broad Institute Genome Sequencing Center for Infectious Disease"/>
            <person name="Wu L."/>
            <person name="Ma J."/>
        </authorList>
    </citation>
    <scope>NUCLEOTIDE SEQUENCE [LARGE SCALE GENOMIC DNA]</scope>
    <source>
        <strain evidence="3">JCM 18324</strain>
    </source>
</reference>